<evidence type="ECO:0000313" key="14">
    <source>
        <dbReference type="Proteomes" id="UP000503462"/>
    </source>
</evidence>
<evidence type="ECO:0000256" key="10">
    <source>
        <dbReference type="ARBA" id="ARBA00048679"/>
    </source>
</evidence>
<dbReference type="Gene3D" id="3.30.310.220">
    <property type="entry name" value="Fungal kinase associated-1 domain"/>
    <property type="match status" value="1"/>
</dbReference>
<feature type="region of interest" description="Disordered" evidence="11">
    <location>
        <begin position="1013"/>
        <end position="1032"/>
    </location>
</feature>
<keyword evidence="8" id="KW-0067">ATP-binding</keyword>
<dbReference type="FunFam" id="1.10.510.10:FF:000571">
    <property type="entry name" value="Maternal embryonic leucine zipper kinase"/>
    <property type="match status" value="1"/>
</dbReference>
<dbReference type="InterPro" id="IPR031850">
    <property type="entry name" value="Fungal_KA1_dom"/>
</dbReference>
<accession>A0A6H0Y3I2</accession>
<gene>
    <name evidence="13" type="ORF">AMS68_006707</name>
</gene>
<feature type="compositionally biased region" description="Polar residues" evidence="11">
    <location>
        <begin position="713"/>
        <end position="750"/>
    </location>
</feature>
<comment type="similarity">
    <text evidence="1">Belongs to the protein kinase superfamily. CAMK Ser/Thr protein kinase family. NIM1 subfamily.</text>
</comment>
<dbReference type="PANTHER" id="PTHR24346">
    <property type="entry name" value="MAP/MICROTUBULE AFFINITY-REGULATING KINASE"/>
    <property type="match status" value="1"/>
</dbReference>
<feature type="compositionally biased region" description="Polar residues" evidence="11">
    <location>
        <begin position="17"/>
        <end position="28"/>
    </location>
</feature>
<dbReference type="PANTHER" id="PTHR24346:SF110">
    <property type="entry name" value="NON-SPECIFIC SERINE_THREONINE PROTEIN KINASE"/>
    <property type="match status" value="1"/>
</dbReference>
<dbReference type="GO" id="GO:0005938">
    <property type="term" value="C:cell cortex"/>
    <property type="evidence" value="ECO:0007669"/>
    <property type="project" value="UniProtKB-ARBA"/>
</dbReference>
<evidence type="ECO:0000256" key="5">
    <source>
        <dbReference type="ARBA" id="ARBA00022679"/>
    </source>
</evidence>
<feature type="region of interest" description="Disordered" evidence="11">
    <location>
        <begin position="589"/>
        <end position="608"/>
    </location>
</feature>
<feature type="region of interest" description="Disordered" evidence="11">
    <location>
        <begin position="874"/>
        <end position="895"/>
    </location>
</feature>
<feature type="domain" description="Protein kinase" evidence="12">
    <location>
        <begin position="104"/>
        <end position="364"/>
    </location>
</feature>
<evidence type="ECO:0000256" key="11">
    <source>
        <dbReference type="SAM" id="MobiDB-lite"/>
    </source>
</evidence>
<comment type="catalytic activity">
    <reaction evidence="10">
        <text>L-seryl-[protein] + ATP = O-phospho-L-seryl-[protein] + ADP + H(+)</text>
        <dbReference type="Rhea" id="RHEA:17989"/>
        <dbReference type="Rhea" id="RHEA-COMP:9863"/>
        <dbReference type="Rhea" id="RHEA-COMP:11604"/>
        <dbReference type="ChEBI" id="CHEBI:15378"/>
        <dbReference type="ChEBI" id="CHEBI:29999"/>
        <dbReference type="ChEBI" id="CHEBI:30616"/>
        <dbReference type="ChEBI" id="CHEBI:83421"/>
        <dbReference type="ChEBI" id="CHEBI:456216"/>
        <dbReference type="EC" id="2.7.11.1"/>
    </reaction>
</comment>
<sequence>MADRYQRYRRPLAELSIHNNTPAPTQQRPHGKARAVSDPPITALPHNVSLEANGSLAQRSPEATPDNRRVHQIATEADGEMKRYSAVSTTSTTASKRKTYIGHWQLGKTIGKGGCSRVRAVRHRYTQQYGAVKIISRATAENTLAQSLANLIQAAKDMPTTPGIKPIPFGLEREIAMMKLLEHRSIVKLFDVWENRSELYLIMEYFDGGELFHHVEQRRGLRERDICHRDLKPENILLNIDTLEVKLIDFGMAALQTVNVGTLSTPCGSPHYAAPEVISSKKYDGKLADSWSCGVILYVMLTGTTPFNYSPDHNIRALFADICRARYTMPQHLSPEAQDLIRRILVPDPQGRIGLDEVWNHPWMHKYDEQLGLNGPQGSKEAAIGPLPKLEDWNLKRAQDIDRTILRNMRPLWHNDTEGHIISQLLNKEINQEKIFYAALVKHREESLENYIGEYDNMGYSASDYHHSRPPKPPLPAPLEARSQSQYSILNDEHLRPSHSFVEPPPSSISSYDPYRSSRDPVTGRADYTNVVVHRNNSSNRPSTRASIRQNKSLRVEMLRHNKRGIYASSSSLAHSRSSLIRSSFSRNSLATSNWPSSPPVISRRPSDVHKRNVSFNHIRRTSSSASFTPVTPRGRDNSYNRGRSVARTIEFDGSPDMASEQIITSKKAQLVQTPGIRARKTSDTPSHTFRSEIRKHSMELEKACEEAFFRTSVGSETLTPSTQHTAGTETPPSSVSMRGSQTPELNTSKPRPLPTVPGDAPTTFLTRTLKEFRAKLVAYRPDGDNDEAKFGEVMKMIDDLVPAQQRNTRRFMSAPEPRIPDHIGNGLPIISEEESNSDVHSPRFRSFTAPVEGHNQTIRMVPASIAPLSIRKRAREGDQRADAPQPDRLRRQRSHDTADILQAIDENEVLKSAQPAVARKKKSVWFGFGKKTPAVTQPGPPASRRISVLEAETNDLTHDVSVSGTSSEFPIRRPVNKQDNKRGLGKWLGKRGAVKSTEASDIGDLTAHNRSTESLFSSDSPSPSIAQPVSSGKGRSWFARFLNIKPAQKLLCFSIPRSRARQELIILLKEWQAHGIRDLQYSRETQTITARVDRQNSLDIKPVSFRIELFVVLEHGRRVGLCIARFTQTKGAASGFRKTLEVVDGVMRARAWLVENEEKVKALCSVIDG</sequence>
<proteinExistence type="inferred from homology"/>
<dbReference type="EMBL" id="CP051142">
    <property type="protein sequence ID" value="QIX01190.1"/>
    <property type="molecule type" value="Genomic_DNA"/>
</dbReference>
<dbReference type="Pfam" id="PF16797">
    <property type="entry name" value="Fungal_KA1"/>
    <property type="match status" value="1"/>
</dbReference>
<keyword evidence="14" id="KW-1185">Reference proteome</keyword>
<keyword evidence="4" id="KW-0597">Phosphoprotein</keyword>
<evidence type="ECO:0000313" key="13">
    <source>
        <dbReference type="EMBL" id="QIX01190.1"/>
    </source>
</evidence>
<evidence type="ECO:0000256" key="9">
    <source>
        <dbReference type="ARBA" id="ARBA00047899"/>
    </source>
</evidence>
<keyword evidence="3" id="KW-0723">Serine/threonine-protein kinase</keyword>
<organism evidence="13 14">
    <name type="scientific">Peltaster fructicola</name>
    <dbReference type="NCBI Taxonomy" id="286661"/>
    <lineage>
        <taxon>Eukaryota</taxon>
        <taxon>Fungi</taxon>
        <taxon>Dikarya</taxon>
        <taxon>Ascomycota</taxon>
        <taxon>Pezizomycotina</taxon>
        <taxon>Dothideomycetes</taxon>
        <taxon>Dothideomycetes incertae sedis</taxon>
        <taxon>Peltaster</taxon>
    </lineage>
</organism>
<dbReference type="PROSITE" id="PS00108">
    <property type="entry name" value="PROTEIN_KINASE_ST"/>
    <property type="match status" value="1"/>
</dbReference>
<dbReference type="InterPro" id="IPR011009">
    <property type="entry name" value="Kinase-like_dom_sf"/>
</dbReference>
<feature type="region of interest" description="Disordered" evidence="11">
    <location>
        <begin position="712"/>
        <end position="762"/>
    </location>
</feature>
<reference evidence="13 14" key="1">
    <citation type="journal article" date="2016" name="Sci. Rep.">
        <title>Peltaster fructicola genome reveals evolution from an invasive phytopathogen to an ectophytic parasite.</title>
        <authorList>
            <person name="Xu C."/>
            <person name="Chen H."/>
            <person name="Gleason M.L."/>
            <person name="Xu J.R."/>
            <person name="Liu H."/>
            <person name="Zhang R."/>
            <person name="Sun G."/>
        </authorList>
    </citation>
    <scope>NUCLEOTIDE SEQUENCE [LARGE SCALE GENOMIC DNA]</scope>
    <source>
        <strain evidence="13 14">LNHT1506</strain>
    </source>
</reference>
<evidence type="ECO:0000256" key="7">
    <source>
        <dbReference type="ARBA" id="ARBA00022777"/>
    </source>
</evidence>
<comment type="catalytic activity">
    <reaction evidence="9">
        <text>L-threonyl-[protein] + ATP = O-phospho-L-threonyl-[protein] + ADP + H(+)</text>
        <dbReference type="Rhea" id="RHEA:46608"/>
        <dbReference type="Rhea" id="RHEA-COMP:11060"/>
        <dbReference type="Rhea" id="RHEA-COMP:11605"/>
        <dbReference type="ChEBI" id="CHEBI:15378"/>
        <dbReference type="ChEBI" id="CHEBI:30013"/>
        <dbReference type="ChEBI" id="CHEBI:30616"/>
        <dbReference type="ChEBI" id="CHEBI:61977"/>
        <dbReference type="ChEBI" id="CHEBI:456216"/>
        <dbReference type="EC" id="2.7.11.1"/>
    </reaction>
</comment>
<evidence type="ECO:0000256" key="2">
    <source>
        <dbReference type="ARBA" id="ARBA00012513"/>
    </source>
</evidence>
<feature type="compositionally biased region" description="Basic and acidic residues" evidence="11">
    <location>
        <begin position="876"/>
        <end position="895"/>
    </location>
</feature>
<evidence type="ECO:0000259" key="12">
    <source>
        <dbReference type="PROSITE" id="PS50011"/>
    </source>
</evidence>
<dbReference type="EC" id="2.7.11.1" evidence="2"/>
<evidence type="ECO:0000256" key="4">
    <source>
        <dbReference type="ARBA" id="ARBA00022553"/>
    </source>
</evidence>
<dbReference type="PROSITE" id="PS50011">
    <property type="entry name" value="PROTEIN_KINASE_DOM"/>
    <property type="match status" value="1"/>
</dbReference>
<evidence type="ECO:0000256" key="8">
    <source>
        <dbReference type="ARBA" id="ARBA00022840"/>
    </source>
</evidence>
<protein>
    <recommendedName>
        <fullName evidence="2">non-specific serine/threonine protein kinase</fullName>
        <ecNumber evidence="2">2.7.11.1</ecNumber>
    </recommendedName>
</protein>
<dbReference type="AlphaFoldDB" id="A0A6H0Y3I2"/>
<keyword evidence="5" id="KW-0808">Transferase</keyword>
<name>A0A6H0Y3I2_9PEZI</name>
<feature type="compositionally biased region" description="Low complexity" evidence="11">
    <location>
        <begin position="1013"/>
        <end position="1029"/>
    </location>
</feature>
<dbReference type="InterPro" id="IPR000719">
    <property type="entry name" value="Prot_kinase_dom"/>
</dbReference>
<dbReference type="Gene3D" id="1.10.510.10">
    <property type="entry name" value="Transferase(Phosphotransferase) domain 1"/>
    <property type="match status" value="1"/>
</dbReference>
<dbReference type="SMART" id="SM00220">
    <property type="entry name" value="S_TKc"/>
    <property type="match status" value="1"/>
</dbReference>
<feature type="region of interest" description="Disordered" evidence="11">
    <location>
        <begin position="961"/>
        <end position="985"/>
    </location>
</feature>
<evidence type="ECO:0000256" key="6">
    <source>
        <dbReference type="ARBA" id="ARBA00022741"/>
    </source>
</evidence>
<dbReference type="InterPro" id="IPR008271">
    <property type="entry name" value="Ser/Thr_kinase_AS"/>
</dbReference>
<evidence type="ECO:0000256" key="1">
    <source>
        <dbReference type="ARBA" id="ARBA00010791"/>
    </source>
</evidence>
<dbReference type="Pfam" id="PF00069">
    <property type="entry name" value="Pkinase"/>
    <property type="match status" value="1"/>
</dbReference>
<feature type="region of interest" description="Disordered" evidence="11">
    <location>
        <begin position="494"/>
        <end position="523"/>
    </location>
</feature>
<dbReference type="Proteomes" id="UP000503462">
    <property type="component" value="Chromosome 4"/>
</dbReference>
<dbReference type="GO" id="GO:0004674">
    <property type="term" value="F:protein serine/threonine kinase activity"/>
    <property type="evidence" value="ECO:0007669"/>
    <property type="project" value="UniProtKB-KW"/>
</dbReference>
<feature type="region of interest" description="Disordered" evidence="11">
    <location>
        <begin position="668"/>
        <end position="690"/>
    </location>
</feature>
<keyword evidence="7" id="KW-0418">Kinase</keyword>
<keyword evidence="6" id="KW-0547">Nucleotide-binding</keyword>
<evidence type="ECO:0000256" key="3">
    <source>
        <dbReference type="ARBA" id="ARBA00022527"/>
    </source>
</evidence>
<feature type="region of interest" description="Disordered" evidence="11">
    <location>
        <begin position="1"/>
        <end position="38"/>
    </location>
</feature>
<dbReference type="InterPro" id="IPR043024">
    <property type="entry name" value="KA1_sf_fungal"/>
</dbReference>
<dbReference type="GO" id="GO:0035556">
    <property type="term" value="P:intracellular signal transduction"/>
    <property type="evidence" value="ECO:0007669"/>
    <property type="project" value="TreeGrafter"/>
</dbReference>
<dbReference type="OrthoDB" id="504170at2759"/>
<dbReference type="GO" id="GO:0005524">
    <property type="term" value="F:ATP binding"/>
    <property type="evidence" value="ECO:0007669"/>
    <property type="project" value="UniProtKB-KW"/>
</dbReference>
<dbReference type="SUPFAM" id="SSF56112">
    <property type="entry name" value="Protein kinase-like (PK-like)"/>
    <property type="match status" value="1"/>
</dbReference>